<evidence type="ECO:0000313" key="1">
    <source>
        <dbReference type="EMBL" id="CAH0045336.1"/>
    </source>
</evidence>
<reference evidence="1" key="1">
    <citation type="submission" date="2021-10" db="EMBL/GenBank/DDBJ databases">
        <authorList>
            <person name="Piombo E."/>
        </authorList>
    </citation>
    <scope>NUCLEOTIDE SEQUENCE</scope>
</reference>
<name>A0A9N9W4P5_9HYPO</name>
<keyword evidence="2" id="KW-1185">Reference proteome</keyword>
<sequence length="102" mass="12000">MSLEIRVILNLKLGLIWSKLNKIYRRWSFAMMKMICMRMRKLGHGQSIVFYVPEEIETKVRALRTSNGDSGVDELITVLDVLAWSISETWIDIRRLFPIWAT</sequence>
<dbReference type="OrthoDB" id="3182339at2759"/>
<dbReference type="EMBL" id="CABFOC020000011">
    <property type="protein sequence ID" value="CAH0045336.1"/>
    <property type="molecule type" value="Genomic_DNA"/>
</dbReference>
<comment type="caution">
    <text evidence="1">The sequence shown here is derived from an EMBL/GenBank/DDBJ whole genome shotgun (WGS) entry which is preliminary data.</text>
</comment>
<accession>A0A9N9W4P5</accession>
<protein>
    <submittedName>
        <fullName evidence="1">Uncharacterized protein</fullName>
    </submittedName>
</protein>
<dbReference type="AlphaFoldDB" id="A0A9N9W4P5"/>
<organism evidence="1 2">
    <name type="scientific">Clonostachys solani</name>
    <dbReference type="NCBI Taxonomy" id="160281"/>
    <lineage>
        <taxon>Eukaryota</taxon>
        <taxon>Fungi</taxon>
        <taxon>Dikarya</taxon>
        <taxon>Ascomycota</taxon>
        <taxon>Pezizomycotina</taxon>
        <taxon>Sordariomycetes</taxon>
        <taxon>Hypocreomycetidae</taxon>
        <taxon>Hypocreales</taxon>
        <taxon>Bionectriaceae</taxon>
        <taxon>Clonostachys</taxon>
    </lineage>
</organism>
<evidence type="ECO:0000313" key="2">
    <source>
        <dbReference type="Proteomes" id="UP000775872"/>
    </source>
</evidence>
<gene>
    <name evidence="1" type="ORF">CSOL1703_00011083</name>
</gene>
<proteinExistence type="predicted"/>
<dbReference type="Proteomes" id="UP000775872">
    <property type="component" value="Unassembled WGS sequence"/>
</dbReference>